<accession>A0A3M8DAC0</accession>
<dbReference type="OrthoDB" id="2470343at2"/>
<evidence type="ECO:0000313" key="1">
    <source>
        <dbReference type="EMBL" id="RNB85012.1"/>
    </source>
</evidence>
<organism evidence="1 2">
    <name type="scientific">Brevibacillus fluminis</name>
    <dbReference type="NCBI Taxonomy" id="511487"/>
    <lineage>
        <taxon>Bacteria</taxon>
        <taxon>Bacillati</taxon>
        <taxon>Bacillota</taxon>
        <taxon>Bacilli</taxon>
        <taxon>Bacillales</taxon>
        <taxon>Paenibacillaceae</taxon>
        <taxon>Brevibacillus</taxon>
    </lineage>
</organism>
<keyword evidence="2" id="KW-1185">Reference proteome</keyword>
<dbReference type="AlphaFoldDB" id="A0A3M8DAC0"/>
<name>A0A3M8DAC0_9BACL</name>
<dbReference type="RefSeq" id="WP_122919497.1">
    <property type="nucleotide sequence ID" value="NZ_RHHQ01000015.1"/>
</dbReference>
<comment type="caution">
    <text evidence="1">The sequence shown here is derived from an EMBL/GenBank/DDBJ whole genome shotgun (WGS) entry which is preliminary data.</text>
</comment>
<reference evidence="1 2" key="1">
    <citation type="submission" date="2018-10" db="EMBL/GenBank/DDBJ databases">
        <title>Phylogenomics of Brevibacillus.</title>
        <authorList>
            <person name="Dunlap C."/>
        </authorList>
    </citation>
    <scope>NUCLEOTIDE SEQUENCE [LARGE SCALE GENOMIC DNA]</scope>
    <source>
        <strain evidence="1 2">JCM 15716</strain>
    </source>
</reference>
<sequence length="206" mass="23555">MRGIAVALLLALTITSVAIFYPDKEGARGPQQLPKSKFETYGYNYNGSGLGVDKGVAHLYMQESRKRMEPGLIDQLEKRAESLPGVLDIKIVAYLDNLIVGVLTDGRNHTDMRNTANTYPNNRRTFATRMHETTDGFHKDIIRVLRPRLQAESRYNNIYIATQPAMYERISEFHQRIHRGEKLTDDEFISLLNDMGYITRGYNLVD</sequence>
<gene>
    <name evidence="1" type="ORF">EDM56_19030</name>
</gene>
<protein>
    <submittedName>
        <fullName evidence="1">Sporulation protein</fullName>
    </submittedName>
</protein>
<dbReference type="Proteomes" id="UP000271031">
    <property type="component" value="Unassembled WGS sequence"/>
</dbReference>
<dbReference type="EMBL" id="RHHQ01000015">
    <property type="protein sequence ID" value="RNB85012.1"/>
    <property type="molecule type" value="Genomic_DNA"/>
</dbReference>
<proteinExistence type="predicted"/>
<evidence type="ECO:0000313" key="2">
    <source>
        <dbReference type="Proteomes" id="UP000271031"/>
    </source>
</evidence>